<dbReference type="SUPFAM" id="SSF52172">
    <property type="entry name" value="CheY-like"/>
    <property type="match status" value="2"/>
</dbReference>
<dbReference type="GO" id="GO:0000160">
    <property type="term" value="P:phosphorelay signal transduction system"/>
    <property type="evidence" value="ECO:0007669"/>
    <property type="project" value="InterPro"/>
</dbReference>
<keyword evidence="5" id="KW-1185">Reference proteome</keyword>
<dbReference type="PANTHER" id="PTHR44591:SF3">
    <property type="entry name" value="RESPONSE REGULATORY DOMAIN-CONTAINING PROTEIN"/>
    <property type="match status" value="1"/>
</dbReference>
<dbReference type="PANTHER" id="PTHR44591">
    <property type="entry name" value="STRESS RESPONSE REGULATOR PROTEIN 1"/>
    <property type="match status" value="1"/>
</dbReference>
<evidence type="ECO:0000256" key="2">
    <source>
        <dbReference type="PROSITE-ProRule" id="PRU00169"/>
    </source>
</evidence>
<sequence length="290" mass="30778">MADILIIEDNPANAELFTYLLGAWGHATRVAPDAERGLAELAARAPDLVLCDIQLPGMSGADFVRKLRADPALASLPVIALTALAMLGDRERLMADGFDDYVAKPIEPASFVEKVTARLGQPHHGTAPAPAWGRPDVRGGSLRSSGARASGEGPAAGADAAGTSACATVRERVLVVDDVPDNLAIIVGCLAPLGYRVRTAATMEDGLRLARAERPELIISDVGMGSGSGFDFLRRAKDDDDLRDVPFVLITSTRWEQSARLRALQLGAVRYLLRPIDSHELIAEVEAVLG</sequence>
<reference evidence="6" key="1">
    <citation type="journal article" date="1995" name="J. Mol. Evol.">
        <title>Response regulators of bacterial signal transduction systems: selective domain shuffling during evolution.</title>
        <authorList>
            <person name="Pao G.M."/>
            <person name="Saier M.H. Jr."/>
        </authorList>
    </citation>
    <scope>NUCLEOTIDE SEQUENCE</scope>
</reference>
<dbReference type="InterPro" id="IPR050595">
    <property type="entry name" value="Bact_response_regulator"/>
</dbReference>
<dbReference type="Gene3D" id="3.40.50.2300">
    <property type="match status" value="2"/>
</dbReference>
<evidence type="ECO:0000313" key="5">
    <source>
        <dbReference type="Proteomes" id="UP000675920"/>
    </source>
</evidence>
<protein>
    <submittedName>
        <fullName evidence="6">Response regulator</fullName>
    </submittedName>
</protein>
<dbReference type="RefSeq" id="WP_084544703.1">
    <property type="nucleotide sequence ID" value="NZ_AXWS01000007.1"/>
</dbReference>
<feature type="compositionally biased region" description="Low complexity" evidence="3">
    <location>
        <begin position="138"/>
        <end position="161"/>
    </location>
</feature>
<evidence type="ECO:0000256" key="1">
    <source>
        <dbReference type="ARBA" id="ARBA00022553"/>
    </source>
</evidence>
<name>A0A8B6XAH2_9BURK</name>
<dbReference type="SMART" id="SM00448">
    <property type="entry name" value="REC"/>
    <property type="match status" value="2"/>
</dbReference>
<proteinExistence type="predicted"/>
<organism evidence="5 6">
    <name type="scientific">Derxia gummosa DSM 723</name>
    <dbReference type="NCBI Taxonomy" id="1121388"/>
    <lineage>
        <taxon>Bacteria</taxon>
        <taxon>Pseudomonadati</taxon>
        <taxon>Pseudomonadota</taxon>
        <taxon>Betaproteobacteria</taxon>
        <taxon>Burkholderiales</taxon>
        <taxon>Alcaligenaceae</taxon>
        <taxon>Derxia</taxon>
    </lineage>
</organism>
<dbReference type="PROSITE" id="PS50110">
    <property type="entry name" value="RESPONSE_REGULATORY"/>
    <property type="match status" value="2"/>
</dbReference>
<dbReference type="OrthoDB" id="9179585at2"/>
<keyword evidence="1 2" id="KW-0597">Phosphoprotein</keyword>
<dbReference type="InterPro" id="IPR011006">
    <property type="entry name" value="CheY-like_superfamily"/>
</dbReference>
<reference evidence="6" key="2">
    <citation type="submission" date="2025-08" db="UniProtKB">
        <authorList>
            <consortium name="RefSeq"/>
        </authorList>
    </citation>
    <scope>IDENTIFICATION</scope>
</reference>
<evidence type="ECO:0000259" key="4">
    <source>
        <dbReference type="PROSITE" id="PS50110"/>
    </source>
</evidence>
<feature type="region of interest" description="Disordered" evidence="3">
    <location>
        <begin position="121"/>
        <end position="161"/>
    </location>
</feature>
<dbReference type="InterPro" id="IPR001789">
    <property type="entry name" value="Sig_transdc_resp-reg_receiver"/>
</dbReference>
<dbReference type="Proteomes" id="UP000675920">
    <property type="component" value="Unplaced"/>
</dbReference>
<feature type="domain" description="Response regulatory" evidence="4">
    <location>
        <begin position="172"/>
        <end position="289"/>
    </location>
</feature>
<evidence type="ECO:0000256" key="3">
    <source>
        <dbReference type="SAM" id="MobiDB-lite"/>
    </source>
</evidence>
<evidence type="ECO:0000313" key="6">
    <source>
        <dbReference type="RefSeq" id="WP_084544703.1"/>
    </source>
</evidence>
<accession>A0A8B6XAH2</accession>
<feature type="modified residue" description="4-aspartylphosphate" evidence="2">
    <location>
        <position position="52"/>
    </location>
</feature>
<feature type="modified residue" description="4-aspartylphosphate" evidence="2">
    <location>
        <position position="221"/>
    </location>
</feature>
<feature type="domain" description="Response regulatory" evidence="4">
    <location>
        <begin position="3"/>
        <end position="119"/>
    </location>
</feature>
<dbReference type="AlphaFoldDB" id="A0A8B6XAH2"/>
<dbReference type="Pfam" id="PF00072">
    <property type="entry name" value="Response_reg"/>
    <property type="match status" value="2"/>
</dbReference>